<comment type="caution">
    <text evidence="1">The sequence shown here is derived from an EMBL/GenBank/DDBJ whole genome shotgun (WGS) entry which is preliminary data.</text>
</comment>
<evidence type="ECO:0000313" key="1">
    <source>
        <dbReference type="EMBL" id="RYQ22052.1"/>
    </source>
</evidence>
<gene>
    <name evidence="1" type="ORF">PG2054B_0534</name>
</gene>
<organism evidence="1 2">
    <name type="scientific">Bifidobacterium pseudolongum subsp. pseudolongum</name>
    <dbReference type="NCBI Taxonomy" id="31954"/>
    <lineage>
        <taxon>Bacteria</taxon>
        <taxon>Bacillati</taxon>
        <taxon>Actinomycetota</taxon>
        <taxon>Actinomycetes</taxon>
        <taxon>Bifidobacteriales</taxon>
        <taxon>Bifidobacteriaceae</taxon>
        <taxon>Bifidobacterium</taxon>
    </lineage>
</organism>
<evidence type="ECO:0000313" key="2">
    <source>
        <dbReference type="Proteomes" id="UP000294221"/>
    </source>
</evidence>
<protein>
    <submittedName>
        <fullName evidence="1">Uncharacterized protein</fullName>
    </submittedName>
</protein>
<accession>A0A4Q5AAA5</accession>
<reference evidence="1 2" key="1">
    <citation type="submission" date="2018-12" db="EMBL/GenBank/DDBJ databases">
        <title>Unveiling genomic diversity among members of the Bifidobacterium pseudolongum species, a widely distributed gut commensal of the animal kingdom.</title>
        <authorList>
            <person name="Lugli G.A."/>
            <person name="Duranti S."/>
            <person name="Albert K."/>
            <person name="Mancabelli L."/>
            <person name="Napoli S."/>
            <person name="Viappiani A."/>
            <person name="Anzalone R."/>
            <person name="Longhi G."/>
            <person name="Milani C."/>
            <person name="Turroni F."/>
            <person name="Alessandri G."/>
            <person name="Sela D.A."/>
            <person name="Van Sinderen D."/>
            <person name="Ventura M."/>
        </authorList>
    </citation>
    <scope>NUCLEOTIDE SEQUENCE [LARGE SCALE GENOMIC DNA]</scope>
    <source>
        <strain evidence="1 2">2054B</strain>
    </source>
</reference>
<proteinExistence type="predicted"/>
<dbReference type="EMBL" id="RYUN01000006">
    <property type="protein sequence ID" value="RYQ22052.1"/>
    <property type="molecule type" value="Genomic_DNA"/>
</dbReference>
<dbReference type="AlphaFoldDB" id="A0A4Q5AAA5"/>
<sequence length="108" mass="11690">MIGIIASAVILLLLICVGVGTLMSEVGRTAMSVAQSSANSQTLDPGGYDQSALEDLRARGYDPDNYLNDDGTVNNQKSYRFADSEGYAKYKELLESKVNKYTNKSPTT</sequence>
<name>A0A4Q5AAA5_9BIFI</name>
<dbReference type="RefSeq" id="WP_101428414.1">
    <property type="nucleotide sequence ID" value="NZ_PCHI01000003.1"/>
</dbReference>
<dbReference type="Proteomes" id="UP000294221">
    <property type="component" value="Unassembled WGS sequence"/>
</dbReference>